<dbReference type="GO" id="GO:0004930">
    <property type="term" value="F:G protein-coupled receptor activity"/>
    <property type="evidence" value="ECO:0007669"/>
    <property type="project" value="UniProtKB-KW"/>
</dbReference>
<comment type="subcellular location">
    <subcellularLocation>
        <location evidence="1">Cell membrane</location>
        <topology evidence="1">Multi-pass membrane protein</topology>
    </subcellularLocation>
</comment>
<dbReference type="InParanoid" id="A0A6P8I6V4"/>
<evidence type="ECO:0000313" key="13">
    <source>
        <dbReference type="RefSeq" id="XP_031564289.1"/>
    </source>
</evidence>
<keyword evidence="6 10" id="KW-0472">Membrane</keyword>
<evidence type="ECO:0000256" key="2">
    <source>
        <dbReference type="ARBA" id="ARBA00022475"/>
    </source>
</evidence>
<dbReference type="InterPro" id="IPR019424">
    <property type="entry name" value="7TM_GPCR_Srsx"/>
</dbReference>
<evidence type="ECO:0000256" key="8">
    <source>
        <dbReference type="ARBA" id="ARBA00023180"/>
    </source>
</evidence>
<accession>A0A6P8I6V4</accession>
<feature type="transmembrane region" description="Helical" evidence="10">
    <location>
        <begin position="59"/>
        <end position="83"/>
    </location>
</feature>
<dbReference type="GeneID" id="116299710"/>
<feature type="transmembrane region" description="Helical" evidence="10">
    <location>
        <begin position="174"/>
        <end position="190"/>
    </location>
</feature>
<proteinExistence type="predicted"/>
<evidence type="ECO:0000256" key="6">
    <source>
        <dbReference type="ARBA" id="ARBA00023136"/>
    </source>
</evidence>
<feature type="transmembrane region" description="Helical" evidence="10">
    <location>
        <begin position="23"/>
        <end position="47"/>
    </location>
</feature>
<dbReference type="PRINTS" id="PR00237">
    <property type="entry name" value="GPCRRHODOPSN"/>
</dbReference>
<feature type="transmembrane region" description="Helical" evidence="10">
    <location>
        <begin position="129"/>
        <end position="154"/>
    </location>
</feature>
<protein>
    <submittedName>
        <fullName evidence="13">Adenosine receptor A3-like</fullName>
    </submittedName>
</protein>
<dbReference type="PANTHER" id="PTHR24246:SF27">
    <property type="entry name" value="ADENOSINE RECEPTOR, ISOFORM A"/>
    <property type="match status" value="1"/>
</dbReference>
<keyword evidence="12" id="KW-1185">Reference proteome</keyword>
<dbReference type="KEGG" id="aten:116299710"/>
<keyword evidence="4 10" id="KW-1133">Transmembrane helix</keyword>
<feature type="transmembrane region" description="Helical" evidence="10">
    <location>
        <begin position="95"/>
        <end position="117"/>
    </location>
</feature>
<dbReference type="Gene3D" id="1.20.1070.10">
    <property type="entry name" value="Rhodopsin 7-helix transmembrane proteins"/>
    <property type="match status" value="2"/>
</dbReference>
<dbReference type="PANTHER" id="PTHR24246">
    <property type="entry name" value="OLFACTORY RECEPTOR AND ADENOSINE RECEPTOR"/>
    <property type="match status" value="1"/>
</dbReference>
<evidence type="ECO:0000256" key="4">
    <source>
        <dbReference type="ARBA" id="ARBA00022989"/>
    </source>
</evidence>
<dbReference type="SMART" id="SM01381">
    <property type="entry name" value="7TM_GPCR_Srsx"/>
    <property type="match status" value="1"/>
</dbReference>
<keyword evidence="2" id="KW-1003">Cell membrane</keyword>
<evidence type="ECO:0000259" key="11">
    <source>
        <dbReference type="PROSITE" id="PS50262"/>
    </source>
</evidence>
<dbReference type="AlphaFoldDB" id="A0A6P8I6V4"/>
<feature type="domain" description="G-protein coupled receptors family 1 profile" evidence="11">
    <location>
        <begin position="74"/>
        <end position="230"/>
    </location>
</feature>
<reference evidence="13" key="1">
    <citation type="submission" date="2025-08" db="UniProtKB">
        <authorList>
            <consortium name="RefSeq"/>
        </authorList>
    </citation>
    <scope>IDENTIFICATION</scope>
    <source>
        <tissue evidence="13">Tentacle</tissue>
    </source>
</reference>
<sequence>MSFSGLQRNISENLEILTEWNYLWLRVSFPLTLLITAGNTIALTVFLKKSFLIKKSTYLLVNLTIVDLLVGVSAVERSLAVFLPFHHRLFKSSHYLIAIAVVWLLTVCGLVTIIIMVSNFFNTAKSHHLPWLFTLSTPVLSLATMLASYLSIWIKLKFFTKFRRCRTIQENSKLTKTLFIVTLVSLGTWMPKTIQDNIYLHNIYDNPDVILYAILTSLLLINSLLNVIVYSFRMPEFRKELRNMFCKCK</sequence>
<keyword evidence="8" id="KW-0325">Glycoprotein</keyword>
<organism evidence="12 13">
    <name type="scientific">Actinia tenebrosa</name>
    <name type="common">Australian red waratah sea anemone</name>
    <dbReference type="NCBI Taxonomy" id="6105"/>
    <lineage>
        <taxon>Eukaryota</taxon>
        <taxon>Metazoa</taxon>
        <taxon>Cnidaria</taxon>
        <taxon>Anthozoa</taxon>
        <taxon>Hexacorallia</taxon>
        <taxon>Actiniaria</taxon>
        <taxon>Actiniidae</taxon>
        <taxon>Actinia</taxon>
    </lineage>
</organism>
<evidence type="ECO:0000256" key="7">
    <source>
        <dbReference type="ARBA" id="ARBA00023170"/>
    </source>
</evidence>
<evidence type="ECO:0000256" key="1">
    <source>
        <dbReference type="ARBA" id="ARBA00004651"/>
    </source>
</evidence>
<name>A0A6P8I6V4_ACTTE</name>
<dbReference type="GO" id="GO:0005886">
    <property type="term" value="C:plasma membrane"/>
    <property type="evidence" value="ECO:0007669"/>
    <property type="project" value="UniProtKB-SubCell"/>
</dbReference>
<evidence type="ECO:0000313" key="12">
    <source>
        <dbReference type="Proteomes" id="UP000515163"/>
    </source>
</evidence>
<keyword evidence="5" id="KW-0297">G-protein coupled receptor</keyword>
<keyword evidence="9" id="KW-0807">Transducer</keyword>
<dbReference type="Pfam" id="PF10320">
    <property type="entry name" value="7TM_GPCR_Srsx"/>
    <property type="match status" value="1"/>
</dbReference>
<evidence type="ECO:0000256" key="3">
    <source>
        <dbReference type="ARBA" id="ARBA00022692"/>
    </source>
</evidence>
<dbReference type="CDD" id="cd00637">
    <property type="entry name" value="7tm_classA_rhodopsin-like"/>
    <property type="match status" value="1"/>
</dbReference>
<evidence type="ECO:0000256" key="5">
    <source>
        <dbReference type="ARBA" id="ARBA00023040"/>
    </source>
</evidence>
<keyword evidence="3 10" id="KW-0812">Transmembrane</keyword>
<dbReference type="OrthoDB" id="5979454at2759"/>
<keyword evidence="7" id="KW-0675">Receptor</keyword>
<gene>
    <name evidence="13" type="primary">LOC116299710</name>
</gene>
<evidence type="ECO:0000256" key="10">
    <source>
        <dbReference type="SAM" id="Phobius"/>
    </source>
</evidence>
<dbReference type="Proteomes" id="UP000515163">
    <property type="component" value="Unplaced"/>
</dbReference>
<dbReference type="SUPFAM" id="SSF81321">
    <property type="entry name" value="Family A G protein-coupled receptor-like"/>
    <property type="match status" value="1"/>
</dbReference>
<evidence type="ECO:0000256" key="9">
    <source>
        <dbReference type="ARBA" id="ARBA00023224"/>
    </source>
</evidence>
<dbReference type="InterPro" id="IPR000276">
    <property type="entry name" value="GPCR_Rhodpsn"/>
</dbReference>
<dbReference type="InterPro" id="IPR017452">
    <property type="entry name" value="GPCR_Rhodpsn_7TM"/>
</dbReference>
<feature type="transmembrane region" description="Helical" evidence="10">
    <location>
        <begin position="210"/>
        <end position="232"/>
    </location>
</feature>
<dbReference type="PROSITE" id="PS50262">
    <property type="entry name" value="G_PROTEIN_RECEP_F1_2"/>
    <property type="match status" value="1"/>
</dbReference>
<dbReference type="RefSeq" id="XP_031564289.1">
    <property type="nucleotide sequence ID" value="XM_031708429.1"/>
</dbReference>